<dbReference type="InterPro" id="IPR029024">
    <property type="entry name" value="TerB-like"/>
</dbReference>
<feature type="domain" description="J" evidence="1">
    <location>
        <begin position="184"/>
        <end position="248"/>
    </location>
</feature>
<dbReference type="InterPro" id="IPR001623">
    <property type="entry name" value="DnaJ_domain"/>
</dbReference>
<dbReference type="RefSeq" id="WP_262166714.1">
    <property type="nucleotide sequence ID" value="NZ_CP104965.1"/>
</dbReference>
<dbReference type="EMBL" id="CP104965">
    <property type="protein sequence ID" value="UXN68734.1"/>
    <property type="molecule type" value="Genomic_DNA"/>
</dbReference>
<dbReference type="Proteomes" id="UP001061862">
    <property type="component" value="Chromosome"/>
</dbReference>
<dbReference type="SUPFAM" id="SSF158682">
    <property type="entry name" value="TerB-like"/>
    <property type="match status" value="1"/>
</dbReference>
<reference evidence="2 3" key="1">
    <citation type="submission" date="2022-09" db="EMBL/GenBank/DDBJ databases">
        <title>Interaction between co-microsymbionts with complementary sets of symbiotic genes in legume-rhizobium systems.</title>
        <authorList>
            <person name="Safronova V."/>
            <person name="Sazanova A."/>
            <person name="Afonin A."/>
            <person name="Chirak E."/>
        </authorList>
    </citation>
    <scope>NUCLEOTIDE SEQUENCE [LARGE SCALE GENOMIC DNA]</scope>
    <source>
        <strain evidence="2 3">A18/4-1</strain>
    </source>
</reference>
<dbReference type="InterPro" id="IPR050817">
    <property type="entry name" value="DjlA_DnaK_co-chaperone"/>
</dbReference>
<dbReference type="InterPro" id="IPR036869">
    <property type="entry name" value="J_dom_sf"/>
</dbReference>
<sequence length="253" mass="27779">MKDVTMLCCVRKAEENRDVWQKLSQFLGSFSQRTGVAGSIANMLDPDTWLPGGRDAAFTLALIALAAKMAVADGIVTASEVRAFNATVEITQGQEPQVERLFNLAKQDVAGYESYARKIARFFASSPETLEHVLDSLFFIATADGMVHEAELDYLKSVSDIFGFDDVRFEQMASQHVVLADGVDPYVVLGLAPNAPPEEVRRVYRLLVSEHHPDRLIAKGVPEELIDVATARMTAINLAYQAITKPRPAPLLA</sequence>
<dbReference type="Pfam" id="PF00226">
    <property type="entry name" value="DnaJ"/>
    <property type="match status" value="1"/>
</dbReference>
<dbReference type="InterPro" id="IPR007791">
    <property type="entry name" value="DjlA_N"/>
</dbReference>
<proteinExistence type="predicted"/>
<accession>A0ABY6C933</accession>
<dbReference type="Gene3D" id="1.10.3680.10">
    <property type="entry name" value="TerB-like"/>
    <property type="match status" value="1"/>
</dbReference>
<evidence type="ECO:0000259" key="1">
    <source>
        <dbReference type="PROSITE" id="PS50076"/>
    </source>
</evidence>
<dbReference type="PROSITE" id="PS50076">
    <property type="entry name" value="DNAJ_2"/>
    <property type="match status" value="1"/>
</dbReference>
<dbReference type="SUPFAM" id="SSF46565">
    <property type="entry name" value="Chaperone J-domain"/>
    <property type="match status" value="1"/>
</dbReference>
<evidence type="ECO:0000313" key="3">
    <source>
        <dbReference type="Proteomes" id="UP001061862"/>
    </source>
</evidence>
<dbReference type="CDD" id="cd07316">
    <property type="entry name" value="terB_like_DjlA"/>
    <property type="match status" value="1"/>
</dbReference>
<protein>
    <submittedName>
        <fullName evidence="2">DnaJ family molecular chaperone</fullName>
    </submittedName>
</protein>
<dbReference type="Gene3D" id="1.10.287.110">
    <property type="entry name" value="DnaJ domain"/>
    <property type="match status" value="1"/>
</dbReference>
<dbReference type="PANTHER" id="PTHR24074">
    <property type="entry name" value="CO-CHAPERONE PROTEIN DJLA"/>
    <property type="match status" value="1"/>
</dbReference>
<dbReference type="Pfam" id="PF05099">
    <property type="entry name" value="TerB"/>
    <property type="match status" value="1"/>
</dbReference>
<gene>
    <name evidence="2" type="ORF">N8A98_15965</name>
</gene>
<dbReference type="SMART" id="SM00271">
    <property type="entry name" value="DnaJ"/>
    <property type="match status" value="1"/>
</dbReference>
<dbReference type="PRINTS" id="PR00625">
    <property type="entry name" value="JDOMAIN"/>
</dbReference>
<name>A0ABY6C933_9HYPH</name>
<keyword evidence="3" id="KW-1185">Reference proteome</keyword>
<evidence type="ECO:0000313" key="2">
    <source>
        <dbReference type="EMBL" id="UXN68734.1"/>
    </source>
</evidence>
<organism evidence="2 3">
    <name type="scientific">Devosia neptuniae</name>
    <dbReference type="NCBI Taxonomy" id="191302"/>
    <lineage>
        <taxon>Bacteria</taxon>
        <taxon>Pseudomonadati</taxon>
        <taxon>Pseudomonadota</taxon>
        <taxon>Alphaproteobacteria</taxon>
        <taxon>Hyphomicrobiales</taxon>
        <taxon>Devosiaceae</taxon>
        <taxon>Devosia</taxon>
    </lineage>
</organism>
<dbReference type="CDD" id="cd06257">
    <property type="entry name" value="DnaJ"/>
    <property type="match status" value="1"/>
</dbReference>